<dbReference type="NCBIfam" id="NF041064">
    <property type="entry name" value="DpdG"/>
    <property type="match status" value="1"/>
</dbReference>
<evidence type="ECO:0000313" key="2">
    <source>
        <dbReference type="Proteomes" id="UP000198928"/>
    </source>
</evidence>
<dbReference type="EMBL" id="FOSG01000022">
    <property type="protein sequence ID" value="SFL60962.1"/>
    <property type="molecule type" value="Genomic_DNA"/>
</dbReference>
<dbReference type="AlphaFoldDB" id="A0A1I4J2W4"/>
<dbReference type="RefSeq" id="WP_093851863.1">
    <property type="nucleotide sequence ID" value="NZ_FOSG01000022.1"/>
</dbReference>
<protein>
    <submittedName>
        <fullName evidence="1">Uncharacterized protein</fullName>
    </submittedName>
</protein>
<dbReference type="Proteomes" id="UP000198928">
    <property type="component" value="Unassembled WGS sequence"/>
</dbReference>
<reference evidence="2" key="1">
    <citation type="submission" date="2016-10" db="EMBL/GenBank/DDBJ databases">
        <authorList>
            <person name="Varghese N."/>
            <person name="Submissions S."/>
        </authorList>
    </citation>
    <scope>NUCLEOTIDE SEQUENCE [LARGE SCALE GENOMIC DNA]</scope>
    <source>
        <strain evidence="2">PL19</strain>
    </source>
</reference>
<accession>A0A1I4J2W4</accession>
<evidence type="ECO:0000313" key="1">
    <source>
        <dbReference type="EMBL" id="SFL60962.1"/>
    </source>
</evidence>
<keyword evidence="2" id="KW-1185">Reference proteome</keyword>
<organism evidence="1 2">
    <name type="scientific">Streptomyces pini</name>
    <dbReference type="NCBI Taxonomy" id="1520580"/>
    <lineage>
        <taxon>Bacteria</taxon>
        <taxon>Bacillati</taxon>
        <taxon>Actinomycetota</taxon>
        <taxon>Actinomycetes</taxon>
        <taxon>Kitasatosporales</taxon>
        <taxon>Streptomycetaceae</taxon>
        <taxon>Streptomyces</taxon>
    </lineage>
</organism>
<dbReference type="InterPro" id="IPR049812">
    <property type="entry name" value="DpdG-like"/>
</dbReference>
<name>A0A1I4J2W4_9ACTN</name>
<proteinExistence type="predicted"/>
<gene>
    <name evidence="1" type="ORF">SAMN05192584_12292</name>
</gene>
<sequence length="288" mass="31609">MALLNTPVPYPGEIWVVVRFLASQSGPVAYDTLRAFLEPHSRESKKLTTVHYALTTLRSLGLAEESVDGQDWVLAGDLAALTWDDYAAFQRGLRSAVLGLRGHQPAETADDLRRALVWSLTRDPFSESFNWTVVDSQHQRDAPDGELVFVNDTRWSPFTTWATSLGLGASAPHLAQRYIPDCTLAVRQVLEEHLPPGAPADALDVLRLLREHLPVLPGGAISNSLGYGLADDRTAGAALSFALMRGEYEKWLVLSSDSDAKQPIKVQDPEQSSMRLCSVIARQEAAHV</sequence>
<dbReference type="OrthoDB" id="4760148at2"/>